<dbReference type="InterPro" id="IPR049790">
    <property type="entry name" value="Rv3655c/TadE"/>
</dbReference>
<dbReference type="RefSeq" id="WP_390228416.1">
    <property type="nucleotide sequence ID" value="NZ_JBHSCN010000005.1"/>
</dbReference>
<protein>
    <submittedName>
        <fullName evidence="1">TadE family type IV pilus minor pilin</fullName>
    </submittedName>
</protein>
<sequence>MTAEFAVVLPAVVFVLALCVGAVNVVAQQVQLTSLASSAARMLARGDDSATMHARVVGAAAGTVVTDAPDGDFVCVSLARPARFGPVDLGTLVLNARACALGAQPLPGGAPE</sequence>
<evidence type="ECO:0000313" key="1">
    <source>
        <dbReference type="EMBL" id="MFC4243387.1"/>
    </source>
</evidence>
<dbReference type="EMBL" id="JBHSCN010000005">
    <property type="protein sequence ID" value="MFC4243387.1"/>
    <property type="molecule type" value="Genomic_DNA"/>
</dbReference>
<dbReference type="Proteomes" id="UP001595900">
    <property type="component" value="Unassembled WGS sequence"/>
</dbReference>
<organism evidence="1 2">
    <name type="scientific">Gryllotalpicola reticulitermitis</name>
    <dbReference type="NCBI Taxonomy" id="1184153"/>
    <lineage>
        <taxon>Bacteria</taxon>
        <taxon>Bacillati</taxon>
        <taxon>Actinomycetota</taxon>
        <taxon>Actinomycetes</taxon>
        <taxon>Micrococcales</taxon>
        <taxon>Microbacteriaceae</taxon>
        <taxon>Gryllotalpicola</taxon>
    </lineage>
</organism>
<comment type="caution">
    <text evidence="1">The sequence shown here is derived from an EMBL/GenBank/DDBJ whole genome shotgun (WGS) entry which is preliminary data.</text>
</comment>
<keyword evidence="2" id="KW-1185">Reference proteome</keyword>
<evidence type="ECO:0000313" key="2">
    <source>
        <dbReference type="Proteomes" id="UP001595900"/>
    </source>
</evidence>
<proteinExistence type="predicted"/>
<dbReference type="NCBIfam" id="NF041390">
    <property type="entry name" value="TadE_Rv3655c"/>
    <property type="match status" value="1"/>
</dbReference>
<accession>A0ABV8Q7H1</accession>
<reference evidence="2" key="1">
    <citation type="journal article" date="2019" name="Int. J. Syst. Evol. Microbiol.">
        <title>The Global Catalogue of Microorganisms (GCM) 10K type strain sequencing project: providing services to taxonomists for standard genome sequencing and annotation.</title>
        <authorList>
            <consortium name="The Broad Institute Genomics Platform"/>
            <consortium name="The Broad Institute Genome Sequencing Center for Infectious Disease"/>
            <person name="Wu L."/>
            <person name="Ma J."/>
        </authorList>
    </citation>
    <scope>NUCLEOTIDE SEQUENCE [LARGE SCALE GENOMIC DNA]</scope>
    <source>
        <strain evidence="2">CGMCC 1.10363</strain>
    </source>
</reference>
<name>A0ABV8Q7H1_9MICO</name>
<gene>
    <name evidence="1" type="ORF">ACFOYW_08375</name>
</gene>